<feature type="domain" description="Alpha-2-macroglobulin" evidence="1">
    <location>
        <begin position="77"/>
        <end position="167"/>
    </location>
</feature>
<feature type="non-terminal residue" evidence="2">
    <location>
        <position position="318"/>
    </location>
</feature>
<organism evidence="2">
    <name type="scientific">marine sediment metagenome</name>
    <dbReference type="NCBI Taxonomy" id="412755"/>
    <lineage>
        <taxon>unclassified sequences</taxon>
        <taxon>metagenomes</taxon>
        <taxon>ecological metagenomes</taxon>
    </lineage>
</organism>
<sequence length="318" mass="35295">EVSVAVVDMGVLNLIGYKTPDAFTTFYSHRPLSVITSETRFYVIEATEVATKGRSPGGDGGMEKFAGIAMRERLIPTAYWNPSVEIGPQGWGEVSFELPDNLTTFKVMVTALTKDSSFGAGEEKLVVKKPLLLKSALPQFVRREDSFEAGVVVYNYTGKEGEVQLLGETEGITLKGEKVKKVFLRDGENREVRFSFEAHKIGEAKFFFKAIMGDYSDGLAVTVPVNLPRQTESLALFESSLEDAYQEILIPEDIYPDVGEVKVGISSGLLFSLKHPFVSLLNYPYLCLEQRLSRIFPLILSQDIVESFDFSFPEGKSP</sequence>
<evidence type="ECO:0000259" key="1">
    <source>
        <dbReference type="SMART" id="SM01360"/>
    </source>
</evidence>
<feature type="non-terminal residue" evidence="2">
    <location>
        <position position="1"/>
    </location>
</feature>
<dbReference type="SMART" id="SM01360">
    <property type="entry name" value="A2M"/>
    <property type="match status" value="1"/>
</dbReference>
<name>X1L0L3_9ZZZZ</name>
<accession>X1L0L3</accession>
<proteinExistence type="predicted"/>
<dbReference type="InterPro" id="IPR001599">
    <property type="entry name" value="Macroglobln_a2"/>
</dbReference>
<comment type="caution">
    <text evidence="2">The sequence shown here is derived from an EMBL/GenBank/DDBJ whole genome shotgun (WGS) entry which is preliminary data.</text>
</comment>
<dbReference type="Pfam" id="PF00207">
    <property type="entry name" value="A2M"/>
    <property type="match status" value="1"/>
</dbReference>
<dbReference type="GO" id="GO:0004866">
    <property type="term" value="F:endopeptidase inhibitor activity"/>
    <property type="evidence" value="ECO:0007669"/>
    <property type="project" value="InterPro"/>
</dbReference>
<reference evidence="2" key="1">
    <citation type="journal article" date="2014" name="Front. Microbiol.">
        <title>High frequency of phylogenetically diverse reductive dehalogenase-homologous genes in deep subseafloor sedimentary metagenomes.</title>
        <authorList>
            <person name="Kawai M."/>
            <person name="Futagami T."/>
            <person name="Toyoda A."/>
            <person name="Takaki Y."/>
            <person name="Nishi S."/>
            <person name="Hori S."/>
            <person name="Arai W."/>
            <person name="Tsubouchi T."/>
            <person name="Morono Y."/>
            <person name="Uchiyama I."/>
            <person name="Ito T."/>
            <person name="Fujiyama A."/>
            <person name="Inagaki F."/>
            <person name="Takami H."/>
        </authorList>
    </citation>
    <scope>NUCLEOTIDE SEQUENCE</scope>
    <source>
        <strain evidence="2">Expedition CK06-06</strain>
    </source>
</reference>
<dbReference type="PANTHER" id="PTHR40094:SF1">
    <property type="entry name" value="UBIQUITIN DOMAIN-CONTAINING PROTEIN"/>
    <property type="match status" value="1"/>
</dbReference>
<evidence type="ECO:0000313" key="2">
    <source>
        <dbReference type="EMBL" id="GAI12882.1"/>
    </source>
</evidence>
<dbReference type="PANTHER" id="PTHR40094">
    <property type="entry name" value="ALPHA-2-MACROGLOBULIN HOMOLOG"/>
    <property type="match status" value="1"/>
</dbReference>
<dbReference type="AlphaFoldDB" id="X1L0L3"/>
<gene>
    <name evidence="2" type="ORF">S06H3_08987</name>
</gene>
<dbReference type="InterPro" id="IPR051802">
    <property type="entry name" value="YfhM-like"/>
</dbReference>
<dbReference type="InterPro" id="IPR013783">
    <property type="entry name" value="Ig-like_fold"/>
</dbReference>
<protein>
    <recommendedName>
        <fullName evidence="1">Alpha-2-macroglobulin domain-containing protein</fullName>
    </recommendedName>
</protein>
<dbReference type="EMBL" id="BARV01003879">
    <property type="protein sequence ID" value="GAI12882.1"/>
    <property type="molecule type" value="Genomic_DNA"/>
</dbReference>
<dbReference type="Gene3D" id="2.60.40.10">
    <property type="entry name" value="Immunoglobulins"/>
    <property type="match status" value="1"/>
</dbReference>